<dbReference type="SUPFAM" id="SSF49313">
    <property type="entry name" value="Cadherin-like"/>
    <property type="match status" value="1"/>
</dbReference>
<accession>A0A8S3ZNB0</accession>
<gene>
    <name evidence="3" type="ORF">CUNI_LOCUS14856</name>
</gene>
<reference evidence="3" key="1">
    <citation type="submission" date="2021-04" db="EMBL/GenBank/DDBJ databases">
        <authorList>
            <consortium name="Molecular Ecology Group"/>
        </authorList>
    </citation>
    <scope>NUCLEOTIDE SEQUENCE</scope>
</reference>
<feature type="domain" description="Cadherin" evidence="2">
    <location>
        <begin position="2"/>
        <end position="63"/>
    </location>
</feature>
<name>A0A8S3ZNB0_9EUPU</name>
<keyword evidence="4" id="KW-1185">Reference proteome</keyword>
<dbReference type="Gene3D" id="2.60.40.60">
    <property type="entry name" value="Cadherins"/>
    <property type="match status" value="1"/>
</dbReference>
<dbReference type="GO" id="GO:0007156">
    <property type="term" value="P:homophilic cell adhesion via plasma membrane adhesion molecules"/>
    <property type="evidence" value="ECO:0007669"/>
    <property type="project" value="InterPro"/>
</dbReference>
<dbReference type="Proteomes" id="UP000678393">
    <property type="component" value="Unassembled WGS sequence"/>
</dbReference>
<dbReference type="GO" id="GO:0005509">
    <property type="term" value="F:calcium ion binding"/>
    <property type="evidence" value="ECO:0007669"/>
    <property type="project" value="UniProtKB-UniRule"/>
</dbReference>
<dbReference type="GO" id="GO:0016020">
    <property type="term" value="C:membrane"/>
    <property type="evidence" value="ECO:0007669"/>
    <property type="project" value="InterPro"/>
</dbReference>
<dbReference type="PROSITE" id="PS50268">
    <property type="entry name" value="CADHERIN_2"/>
    <property type="match status" value="1"/>
</dbReference>
<dbReference type="InterPro" id="IPR015919">
    <property type="entry name" value="Cadherin-like_sf"/>
</dbReference>
<keyword evidence="1" id="KW-0106">Calcium</keyword>
<feature type="non-terminal residue" evidence="3">
    <location>
        <position position="73"/>
    </location>
</feature>
<comment type="caution">
    <text evidence="3">The sequence shown here is derived from an EMBL/GenBank/DDBJ whole genome shotgun (WGS) entry which is preliminary data.</text>
</comment>
<evidence type="ECO:0000313" key="3">
    <source>
        <dbReference type="EMBL" id="CAG5129298.1"/>
    </source>
</evidence>
<dbReference type="CDD" id="cd11304">
    <property type="entry name" value="Cadherin_repeat"/>
    <property type="match status" value="1"/>
</dbReference>
<evidence type="ECO:0000256" key="1">
    <source>
        <dbReference type="PROSITE-ProRule" id="PRU00043"/>
    </source>
</evidence>
<organism evidence="3 4">
    <name type="scientific">Candidula unifasciata</name>
    <dbReference type="NCBI Taxonomy" id="100452"/>
    <lineage>
        <taxon>Eukaryota</taxon>
        <taxon>Metazoa</taxon>
        <taxon>Spiralia</taxon>
        <taxon>Lophotrochozoa</taxon>
        <taxon>Mollusca</taxon>
        <taxon>Gastropoda</taxon>
        <taxon>Heterobranchia</taxon>
        <taxon>Euthyneura</taxon>
        <taxon>Panpulmonata</taxon>
        <taxon>Eupulmonata</taxon>
        <taxon>Stylommatophora</taxon>
        <taxon>Helicina</taxon>
        <taxon>Helicoidea</taxon>
        <taxon>Geomitridae</taxon>
        <taxon>Candidula</taxon>
    </lineage>
</organism>
<dbReference type="AlphaFoldDB" id="A0A8S3ZNB0"/>
<proteinExistence type="predicted"/>
<feature type="non-terminal residue" evidence="3">
    <location>
        <position position="1"/>
    </location>
</feature>
<dbReference type="InterPro" id="IPR002126">
    <property type="entry name" value="Cadherin-like_dom"/>
</dbReference>
<evidence type="ECO:0000313" key="4">
    <source>
        <dbReference type="Proteomes" id="UP000678393"/>
    </source>
</evidence>
<sequence>SYWQFNTASFGRLEFAADIDLDSGMSAISVLRLTVRDQGTPVLTGTATLTVSVTPDNEYPPTISAQPAASVVE</sequence>
<protein>
    <recommendedName>
        <fullName evidence="2">Cadherin domain-containing protein</fullName>
    </recommendedName>
</protein>
<evidence type="ECO:0000259" key="2">
    <source>
        <dbReference type="PROSITE" id="PS50268"/>
    </source>
</evidence>
<dbReference type="EMBL" id="CAJHNH020003446">
    <property type="protein sequence ID" value="CAG5129298.1"/>
    <property type="molecule type" value="Genomic_DNA"/>
</dbReference>